<reference evidence="1" key="2">
    <citation type="submission" date="2023-05" db="EMBL/GenBank/DDBJ databases">
        <authorList>
            <consortium name="Lawrence Berkeley National Laboratory"/>
            <person name="Steindorff A."/>
            <person name="Hensen N."/>
            <person name="Bonometti L."/>
            <person name="Westerberg I."/>
            <person name="Brannstrom I.O."/>
            <person name="Guillou S."/>
            <person name="Cros-Aarteil S."/>
            <person name="Calhoun S."/>
            <person name="Haridas S."/>
            <person name="Kuo A."/>
            <person name="Mondo S."/>
            <person name="Pangilinan J."/>
            <person name="Riley R."/>
            <person name="Labutti K."/>
            <person name="Andreopoulos B."/>
            <person name="Lipzen A."/>
            <person name="Chen C."/>
            <person name="Yanf M."/>
            <person name="Daum C."/>
            <person name="Ng V."/>
            <person name="Clum A."/>
            <person name="Ohm R."/>
            <person name="Martin F."/>
            <person name="Silar P."/>
            <person name="Natvig D."/>
            <person name="Lalanne C."/>
            <person name="Gautier V."/>
            <person name="Ament-Velasquez S.L."/>
            <person name="Kruys A."/>
            <person name="Hutchinson M.I."/>
            <person name="Powell A.J."/>
            <person name="Barry K."/>
            <person name="Miller A.N."/>
            <person name="Grigoriev I.V."/>
            <person name="Debuchy R."/>
            <person name="Gladieux P."/>
            <person name="Thoren M.H."/>
            <person name="Johannesson H."/>
        </authorList>
    </citation>
    <scope>NUCLEOTIDE SEQUENCE</scope>
    <source>
        <strain evidence="1">CBS 508.74</strain>
    </source>
</reference>
<dbReference type="GeneID" id="89933534"/>
<proteinExistence type="predicted"/>
<dbReference type="RefSeq" id="XP_064666568.1">
    <property type="nucleotide sequence ID" value="XM_064809410.1"/>
</dbReference>
<protein>
    <submittedName>
        <fullName evidence="1">Uncharacterized protein</fullName>
    </submittedName>
</protein>
<evidence type="ECO:0000313" key="1">
    <source>
        <dbReference type="EMBL" id="KAK4108998.1"/>
    </source>
</evidence>
<evidence type="ECO:0000313" key="2">
    <source>
        <dbReference type="Proteomes" id="UP001302812"/>
    </source>
</evidence>
<reference evidence="1" key="1">
    <citation type="journal article" date="2023" name="Mol. Phylogenet. Evol.">
        <title>Genome-scale phylogeny and comparative genomics of the fungal order Sordariales.</title>
        <authorList>
            <person name="Hensen N."/>
            <person name="Bonometti L."/>
            <person name="Westerberg I."/>
            <person name="Brannstrom I.O."/>
            <person name="Guillou S."/>
            <person name="Cros-Aarteil S."/>
            <person name="Calhoun S."/>
            <person name="Haridas S."/>
            <person name="Kuo A."/>
            <person name="Mondo S."/>
            <person name="Pangilinan J."/>
            <person name="Riley R."/>
            <person name="LaButti K."/>
            <person name="Andreopoulos B."/>
            <person name="Lipzen A."/>
            <person name="Chen C."/>
            <person name="Yan M."/>
            <person name="Daum C."/>
            <person name="Ng V."/>
            <person name="Clum A."/>
            <person name="Steindorff A."/>
            <person name="Ohm R.A."/>
            <person name="Martin F."/>
            <person name="Silar P."/>
            <person name="Natvig D.O."/>
            <person name="Lalanne C."/>
            <person name="Gautier V."/>
            <person name="Ament-Velasquez S.L."/>
            <person name="Kruys A."/>
            <person name="Hutchinson M.I."/>
            <person name="Powell A.J."/>
            <person name="Barry K."/>
            <person name="Miller A.N."/>
            <person name="Grigoriev I.V."/>
            <person name="Debuchy R."/>
            <person name="Gladieux P."/>
            <person name="Hiltunen Thoren M."/>
            <person name="Johannesson H."/>
        </authorList>
    </citation>
    <scope>NUCLEOTIDE SEQUENCE</scope>
    <source>
        <strain evidence="1">CBS 508.74</strain>
    </source>
</reference>
<dbReference type="AlphaFoldDB" id="A0AAN6QEY9"/>
<dbReference type="Proteomes" id="UP001302812">
    <property type="component" value="Unassembled WGS sequence"/>
</dbReference>
<dbReference type="EMBL" id="MU853359">
    <property type="protein sequence ID" value="KAK4108998.1"/>
    <property type="molecule type" value="Genomic_DNA"/>
</dbReference>
<keyword evidence="2" id="KW-1185">Reference proteome</keyword>
<accession>A0AAN6QEY9</accession>
<gene>
    <name evidence="1" type="ORF">N656DRAFT_369395</name>
</gene>
<sequence>MASFSTYHQRNQRPTPSALANIFCVVRTTVSIHVTNNAGRNPIRPAGSTSTPRSSPYRKVRTFPFLRCAFFVYDAISLRLVTVRRTLLPEVVELGVGNMVEGVWCDGKRVVVWGDGLGKRVVWSIQRMDVPMCEGLSRIRLGDDLSGSRDK</sequence>
<name>A0AAN6QEY9_9PEZI</name>
<organism evidence="1 2">
    <name type="scientific">Canariomyces notabilis</name>
    <dbReference type="NCBI Taxonomy" id="2074819"/>
    <lineage>
        <taxon>Eukaryota</taxon>
        <taxon>Fungi</taxon>
        <taxon>Dikarya</taxon>
        <taxon>Ascomycota</taxon>
        <taxon>Pezizomycotina</taxon>
        <taxon>Sordariomycetes</taxon>
        <taxon>Sordariomycetidae</taxon>
        <taxon>Sordariales</taxon>
        <taxon>Chaetomiaceae</taxon>
        <taxon>Canariomyces</taxon>
    </lineage>
</organism>
<comment type="caution">
    <text evidence="1">The sequence shown here is derived from an EMBL/GenBank/DDBJ whole genome shotgun (WGS) entry which is preliminary data.</text>
</comment>